<reference evidence="2 3" key="1">
    <citation type="submission" date="2019-02" db="EMBL/GenBank/DDBJ databases">
        <title>Genomic Encyclopedia of Type Strains, Phase IV (KMG-IV): sequencing the most valuable type-strain genomes for metagenomic binning, comparative biology and taxonomic classification.</title>
        <authorList>
            <person name="Goeker M."/>
        </authorList>
    </citation>
    <scope>NUCLEOTIDE SEQUENCE [LARGE SCALE GENOMIC DNA]</scope>
    <source>
        <strain evidence="2 3">DSM 43045</strain>
    </source>
</reference>
<dbReference type="OrthoDB" id="10009422at2"/>
<evidence type="ECO:0000313" key="2">
    <source>
        <dbReference type="EMBL" id="RZS68538.1"/>
    </source>
</evidence>
<feature type="transmembrane region" description="Helical" evidence="1">
    <location>
        <begin position="7"/>
        <end position="25"/>
    </location>
</feature>
<dbReference type="EMBL" id="SGWY01000001">
    <property type="protein sequence ID" value="RZS68538.1"/>
    <property type="molecule type" value="Genomic_DNA"/>
</dbReference>
<keyword evidence="1" id="KW-1133">Transmembrane helix</keyword>
<protein>
    <submittedName>
        <fullName evidence="2">Uncharacterized protein</fullName>
    </submittedName>
</protein>
<feature type="transmembrane region" description="Helical" evidence="1">
    <location>
        <begin position="31"/>
        <end position="49"/>
    </location>
</feature>
<proteinExistence type="predicted"/>
<dbReference type="RefSeq" id="WP_130351836.1">
    <property type="nucleotide sequence ID" value="NZ_SGWY01000001.1"/>
</dbReference>
<dbReference type="Proteomes" id="UP000293289">
    <property type="component" value="Unassembled WGS sequence"/>
</dbReference>
<organism evidence="2 3">
    <name type="scientific">Agromyces ramosus</name>
    <dbReference type="NCBI Taxonomy" id="33879"/>
    <lineage>
        <taxon>Bacteria</taxon>
        <taxon>Bacillati</taxon>
        <taxon>Actinomycetota</taxon>
        <taxon>Actinomycetes</taxon>
        <taxon>Micrococcales</taxon>
        <taxon>Microbacteriaceae</taxon>
        <taxon>Agromyces</taxon>
    </lineage>
</organism>
<keyword evidence="1" id="KW-0812">Transmembrane</keyword>
<keyword evidence="1" id="KW-0472">Membrane</keyword>
<dbReference type="AlphaFoldDB" id="A0A4Q7MM15"/>
<comment type="caution">
    <text evidence="2">The sequence shown here is derived from an EMBL/GenBank/DDBJ whole genome shotgun (WGS) entry which is preliminary data.</text>
</comment>
<keyword evidence="3" id="KW-1185">Reference proteome</keyword>
<evidence type="ECO:0000256" key="1">
    <source>
        <dbReference type="SAM" id="Phobius"/>
    </source>
</evidence>
<accession>A0A4Q7MM15</accession>
<evidence type="ECO:0000313" key="3">
    <source>
        <dbReference type="Proteomes" id="UP000293289"/>
    </source>
</evidence>
<sequence length="72" mass="7783">MSERTNVVIASIGTLGVAVLAAMWMASIGAWGPAVYALVLAAVVVWLLVSAERRRGRERTGEESPHHGYEVY</sequence>
<name>A0A4Q7MM15_9MICO</name>
<gene>
    <name evidence="2" type="ORF">EV187_0968</name>
</gene>